<reference evidence="3 4" key="1">
    <citation type="submission" date="2023-07" db="EMBL/GenBank/DDBJ databases">
        <title>Sorghum-associated microbial communities from plants grown in Nebraska, USA.</title>
        <authorList>
            <person name="Schachtman D."/>
        </authorList>
    </citation>
    <scope>NUCLEOTIDE SEQUENCE [LARGE SCALE GENOMIC DNA]</scope>
    <source>
        <strain evidence="3 4">DS1730</strain>
    </source>
</reference>
<keyword evidence="4" id="KW-1185">Reference proteome</keyword>
<feature type="signal peptide" evidence="1">
    <location>
        <begin position="1"/>
        <end position="25"/>
    </location>
</feature>
<dbReference type="EMBL" id="JAVDQT010000007">
    <property type="protein sequence ID" value="MDR6433841.1"/>
    <property type="molecule type" value="Genomic_DNA"/>
</dbReference>
<dbReference type="RefSeq" id="WP_310014938.1">
    <property type="nucleotide sequence ID" value="NZ_JAVDQT010000007.1"/>
</dbReference>
<evidence type="ECO:0000256" key="1">
    <source>
        <dbReference type="SAM" id="SignalP"/>
    </source>
</evidence>
<dbReference type="InterPro" id="IPR002491">
    <property type="entry name" value="ABC_transptr_periplasmic_BD"/>
</dbReference>
<sequence length="369" mass="40349">MSFVNAVRSLAFAGVCILSPLVSHAAEITDVLGRKVQVPEHVERVVLGEGRLSYALALLDRDNPFKRIVGWQNDLRKLDPHTFEAYKTAFPEVADIALIGQASEVSVNVETILALKPDLVVFSVAGEGPKAHSPIADTLAKAGVAVVYVDFRVNPIENTPKSIELLGEAIDRKDEAKAFTDFYGTHLKRLTDKVRNLDEAKKPTVFAELLPGVWQAPGHTTGNGGLGQFINTVGGRNIASSVVPGAIGDVAVEYVLQADPDIYVATGNRAPGVLLGAAVDEATARQSLNTVLERPEFKELRAIREHNAHGLWHDYYNSPYNIMAVELLAKWLHPDLFKDVDPTKTQEELNEFLTIKNNGTYWVDPVQGE</sequence>
<comment type="caution">
    <text evidence="3">The sequence shown here is derived from an EMBL/GenBank/DDBJ whole genome shotgun (WGS) entry which is preliminary data.</text>
</comment>
<accession>A0ABU1MCS7</accession>
<evidence type="ECO:0000259" key="2">
    <source>
        <dbReference type="PROSITE" id="PS50983"/>
    </source>
</evidence>
<dbReference type="Pfam" id="PF01497">
    <property type="entry name" value="Peripla_BP_2"/>
    <property type="match status" value="1"/>
</dbReference>
<dbReference type="Proteomes" id="UP001184614">
    <property type="component" value="Unassembled WGS sequence"/>
</dbReference>
<organism evidence="3 4">
    <name type="scientific">Brucella pseudogrignonensis</name>
    <dbReference type="NCBI Taxonomy" id="419475"/>
    <lineage>
        <taxon>Bacteria</taxon>
        <taxon>Pseudomonadati</taxon>
        <taxon>Pseudomonadota</taxon>
        <taxon>Alphaproteobacteria</taxon>
        <taxon>Hyphomicrobiales</taxon>
        <taxon>Brucellaceae</taxon>
        <taxon>Brucella/Ochrobactrum group</taxon>
        <taxon>Brucella</taxon>
    </lineage>
</organism>
<dbReference type="SUPFAM" id="SSF53807">
    <property type="entry name" value="Helical backbone' metal receptor"/>
    <property type="match status" value="1"/>
</dbReference>
<name>A0ABU1MCS7_9HYPH</name>
<evidence type="ECO:0000313" key="3">
    <source>
        <dbReference type="EMBL" id="MDR6433841.1"/>
    </source>
</evidence>
<dbReference type="PROSITE" id="PS50983">
    <property type="entry name" value="FE_B12_PBP"/>
    <property type="match status" value="1"/>
</dbReference>
<dbReference type="InterPro" id="IPR050902">
    <property type="entry name" value="ABC_Transporter_SBP"/>
</dbReference>
<dbReference type="PANTHER" id="PTHR30535">
    <property type="entry name" value="VITAMIN B12-BINDING PROTEIN"/>
    <property type="match status" value="1"/>
</dbReference>
<dbReference type="Gene3D" id="3.40.50.1980">
    <property type="entry name" value="Nitrogenase molybdenum iron protein domain"/>
    <property type="match status" value="2"/>
</dbReference>
<protein>
    <submittedName>
        <fullName evidence="3">Iron complex transport system substrate-binding protein</fullName>
    </submittedName>
</protein>
<dbReference type="PANTHER" id="PTHR30535:SF34">
    <property type="entry name" value="MOLYBDATE-BINDING PROTEIN MOLA"/>
    <property type="match status" value="1"/>
</dbReference>
<evidence type="ECO:0000313" key="4">
    <source>
        <dbReference type="Proteomes" id="UP001184614"/>
    </source>
</evidence>
<proteinExistence type="predicted"/>
<keyword evidence="1" id="KW-0732">Signal</keyword>
<feature type="chain" id="PRO_5046392360" evidence="1">
    <location>
        <begin position="26"/>
        <end position="369"/>
    </location>
</feature>
<gene>
    <name evidence="3" type="ORF">J2782_003587</name>
</gene>
<feature type="domain" description="Fe/B12 periplasmic-binding" evidence="2">
    <location>
        <begin position="44"/>
        <end position="340"/>
    </location>
</feature>